<dbReference type="PROSITE" id="PS00141">
    <property type="entry name" value="ASP_PROTEASE"/>
    <property type="match status" value="1"/>
</dbReference>
<feature type="domain" description="Reverse transcriptase" evidence="2">
    <location>
        <begin position="439"/>
        <end position="613"/>
    </location>
</feature>
<dbReference type="SUPFAM" id="SSF56672">
    <property type="entry name" value="DNA/RNA polymerases"/>
    <property type="match status" value="1"/>
</dbReference>
<dbReference type="Gene3D" id="3.10.10.10">
    <property type="entry name" value="HIV Type 1 Reverse Transcriptase, subunit A, domain 1"/>
    <property type="match status" value="1"/>
</dbReference>
<dbReference type="InterPro" id="IPR001969">
    <property type="entry name" value="Aspartic_peptidase_AS"/>
</dbReference>
<name>A0AAV3Z0A7_9GAST</name>
<evidence type="ECO:0000256" key="1">
    <source>
        <dbReference type="SAM" id="MobiDB-lite"/>
    </source>
</evidence>
<proteinExistence type="predicted"/>
<dbReference type="GO" id="GO:0008270">
    <property type="term" value="F:zinc ion binding"/>
    <property type="evidence" value="ECO:0007669"/>
    <property type="project" value="InterPro"/>
</dbReference>
<feature type="region of interest" description="Disordered" evidence="1">
    <location>
        <begin position="176"/>
        <end position="214"/>
    </location>
</feature>
<dbReference type="InterPro" id="IPR043502">
    <property type="entry name" value="DNA/RNA_pol_sf"/>
</dbReference>
<dbReference type="Gene3D" id="2.40.70.10">
    <property type="entry name" value="Acid Proteases"/>
    <property type="match status" value="1"/>
</dbReference>
<dbReference type="GO" id="GO:0006508">
    <property type="term" value="P:proteolysis"/>
    <property type="evidence" value="ECO:0007669"/>
    <property type="project" value="InterPro"/>
</dbReference>
<dbReference type="FunFam" id="3.10.10.10:FF:000003">
    <property type="entry name" value="Retrovirus-related Pol polyprotein from transposon 297-like Protein"/>
    <property type="match status" value="1"/>
</dbReference>
<gene>
    <name evidence="3" type="ORF">PoB_001397900</name>
</gene>
<dbReference type="InterPro" id="IPR050951">
    <property type="entry name" value="Retrovirus_Pol_polyprotein"/>
</dbReference>
<evidence type="ECO:0000313" key="3">
    <source>
        <dbReference type="EMBL" id="GFN87473.1"/>
    </source>
</evidence>
<evidence type="ECO:0000259" key="2">
    <source>
        <dbReference type="PROSITE" id="PS50878"/>
    </source>
</evidence>
<accession>A0AAV3Z0A7</accession>
<reference evidence="3 4" key="1">
    <citation type="journal article" date="2021" name="Elife">
        <title>Chloroplast acquisition without the gene transfer in kleptoplastic sea slugs, Plakobranchus ocellatus.</title>
        <authorList>
            <person name="Maeda T."/>
            <person name="Takahashi S."/>
            <person name="Yoshida T."/>
            <person name="Shimamura S."/>
            <person name="Takaki Y."/>
            <person name="Nagai Y."/>
            <person name="Toyoda A."/>
            <person name="Suzuki Y."/>
            <person name="Arimoto A."/>
            <person name="Ishii H."/>
            <person name="Satoh N."/>
            <person name="Nishiyama T."/>
            <person name="Hasebe M."/>
            <person name="Maruyama T."/>
            <person name="Minagawa J."/>
            <person name="Obokata J."/>
            <person name="Shigenobu S."/>
        </authorList>
    </citation>
    <scope>NUCLEOTIDE SEQUENCE [LARGE SCALE GENOMIC DNA]</scope>
</reference>
<organism evidence="3 4">
    <name type="scientific">Plakobranchus ocellatus</name>
    <dbReference type="NCBI Taxonomy" id="259542"/>
    <lineage>
        <taxon>Eukaryota</taxon>
        <taxon>Metazoa</taxon>
        <taxon>Spiralia</taxon>
        <taxon>Lophotrochozoa</taxon>
        <taxon>Mollusca</taxon>
        <taxon>Gastropoda</taxon>
        <taxon>Heterobranchia</taxon>
        <taxon>Euthyneura</taxon>
        <taxon>Panpulmonata</taxon>
        <taxon>Sacoglossa</taxon>
        <taxon>Placobranchoidea</taxon>
        <taxon>Plakobranchidae</taxon>
        <taxon>Plakobranchus</taxon>
    </lineage>
</organism>
<dbReference type="SMART" id="SM00343">
    <property type="entry name" value="ZnF_C2HC"/>
    <property type="match status" value="2"/>
</dbReference>
<protein>
    <submittedName>
        <fullName evidence="3">Transposon ty3-i Gag-Pol polyprotein</fullName>
    </submittedName>
</protein>
<dbReference type="InterPro" id="IPR043128">
    <property type="entry name" value="Rev_trsase/Diguanyl_cyclase"/>
</dbReference>
<dbReference type="PROSITE" id="PS50878">
    <property type="entry name" value="RT_POL"/>
    <property type="match status" value="1"/>
</dbReference>
<dbReference type="GO" id="GO:0003676">
    <property type="term" value="F:nucleic acid binding"/>
    <property type="evidence" value="ECO:0007669"/>
    <property type="project" value="InterPro"/>
</dbReference>
<dbReference type="EMBL" id="BLXT01001714">
    <property type="protein sequence ID" value="GFN87473.1"/>
    <property type="molecule type" value="Genomic_DNA"/>
</dbReference>
<comment type="caution">
    <text evidence="3">The sequence shown here is derived from an EMBL/GenBank/DDBJ whole genome shotgun (WGS) entry which is preliminary data.</text>
</comment>
<dbReference type="GO" id="GO:0004190">
    <property type="term" value="F:aspartic-type endopeptidase activity"/>
    <property type="evidence" value="ECO:0007669"/>
    <property type="project" value="InterPro"/>
</dbReference>
<sequence>MANALPHFPPFKIREDEVSAGTRWKKWLSKFENLVTAMDITSQVRKKALLIHYGGDEIYDLIETFSTASRETYASFTKELDSYFIPRVNPTFEAFKLHKMRQLQHENVDQFHVRLRTQAALCSFNDIDREFLAQLIEGVTSSKLRRKALRYRLTLSQFIAEARNEELTDTQTKEIEASTEQACPVSARTHKKGAAKSKPWNPSPATRNKENTNSECRNCGGPFPHSTSCPAKGKICLNCKKPNHFAKVCRSMKAEVKQITEDSSETEEIFTLRSSKKVPTTSVFINNQNISFIIDTGASVNVITEATYNNMKKKPQLKPSSTAIYGYNAVQKLPVPGCFTTTASHKKYATKAMFHVVQNHDFACSNLLSASTSETLGTSSFAHSIKVPDDIFHGFGKLEGINIKLHIDNDVQPKAQAHRRIPYHVRKDVEKELKRLEEQDIIEKVEGPTPWMSPIVVVPKKSGGVRLCVDMREANKAIKRERHPLPTIEDMINDLNGSTVFSRIDLQQAFHQLELNEESRFITAFSTLRRFKRLMFGVNAAPEIFQHALGEVLRDMPGVTHFIDDIIVHGKTKREHDHSHIETLNRPHQRGAKLNKDKCLFGVNELTFLCHNFGEYGISPEQTLLHQLQYRS</sequence>
<dbReference type="AlphaFoldDB" id="A0AAV3Z0A7"/>
<dbReference type="PANTHER" id="PTHR37984:SF11">
    <property type="entry name" value="INTEGRASE CATALYTIC DOMAIN-CONTAINING PROTEIN"/>
    <property type="match status" value="1"/>
</dbReference>
<dbReference type="Gene3D" id="3.30.70.270">
    <property type="match status" value="1"/>
</dbReference>
<dbReference type="CDD" id="cd01647">
    <property type="entry name" value="RT_LTR"/>
    <property type="match status" value="1"/>
</dbReference>
<dbReference type="Pfam" id="PF00078">
    <property type="entry name" value="RVT_1"/>
    <property type="match status" value="1"/>
</dbReference>
<dbReference type="InterPro" id="IPR021109">
    <property type="entry name" value="Peptidase_aspartic_dom_sf"/>
</dbReference>
<dbReference type="InterPro" id="IPR001878">
    <property type="entry name" value="Znf_CCHC"/>
</dbReference>
<dbReference type="InterPro" id="IPR000477">
    <property type="entry name" value="RT_dom"/>
</dbReference>
<dbReference type="PANTHER" id="PTHR37984">
    <property type="entry name" value="PROTEIN CBG26694"/>
    <property type="match status" value="1"/>
</dbReference>
<dbReference type="SUPFAM" id="SSF50630">
    <property type="entry name" value="Acid proteases"/>
    <property type="match status" value="1"/>
</dbReference>
<evidence type="ECO:0000313" key="4">
    <source>
        <dbReference type="Proteomes" id="UP000735302"/>
    </source>
</evidence>
<dbReference type="Proteomes" id="UP000735302">
    <property type="component" value="Unassembled WGS sequence"/>
</dbReference>
<keyword evidence="4" id="KW-1185">Reference proteome</keyword>
<dbReference type="Gene3D" id="4.10.60.10">
    <property type="entry name" value="Zinc finger, CCHC-type"/>
    <property type="match status" value="1"/>
</dbReference>